<dbReference type="InterPro" id="IPR009057">
    <property type="entry name" value="Homeodomain-like_sf"/>
</dbReference>
<evidence type="ECO:0000256" key="2">
    <source>
        <dbReference type="ARBA" id="ARBA00023125"/>
    </source>
</evidence>
<dbReference type="Pfam" id="PF00440">
    <property type="entry name" value="TetR_N"/>
    <property type="match status" value="1"/>
</dbReference>
<accession>A0ABV9YQB3</accession>
<evidence type="ECO:0000256" key="3">
    <source>
        <dbReference type="ARBA" id="ARBA00023163"/>
    </source>
</evidence>
<comment type="caution">
    <text evidence="7">The sequence shown here is derived from an EMBL/GenBank/DDBJ whole genome shotgun (WGS) entry which is preliminary data.</text>
</comment>
<evidence type="ECO:0000313" key="7">
    <source>
        <dbReference type="EMBL" id="MFC5064801.1"/>
    </source>
</evidence>
<dbReference type="EMBL" id="JBHSIV010000027">
    <property type="protein sequence ID" value="MFC5064801.1"/>
    <property type="molecule type" value="Genomic_DNA"/>
</dbReference>
<reference evidence="8" key="1">
    <citation type="journal article" date="2019" name="Int. J. Syst. Evol. Microbiol.">
        <title>The Global Catalogue of Microorganisms (GCM) 10K type strain sequencing project: providing services to taxonomists for standard genome sequencing and annotation.</title>
        <authorList>
            <consortium name="The Broad Institute Genomics Platform"/>
            <consortium name="The Broad Institute Genome Sequencing Center for Infectious Disease"/>
            <person name="Wu L."/>
            <person name="Ma J."/>
        </authorList>
    </citation>
    <scope>NUCLEOTIDE SEQUENCE [LARGE SCALE GENOMIC DNA]</scope>
    <source>
        <strain evidence="8">CGMCC 4.7093</strain>
    </source>
</reference>
<dbReference type="PROSITE" id="PS50977">
    <property type="entry name" value="HTH_TETR_2"/>
    <property type="match status" value="1"/>
</dbReference>
<feature type="domain" description="HTH tetR-type" evidence="6">
    <location>
        <begin position="10"/>
        <end position="70"/>
    </location>
</feature>
<organism evidence="7 8">
    <name type="scientific">Actinomycetospora atypica</name>
    <dbReference type="NCBI Taxonomy" id="1290095"/>
    <lineage>
        <taxon>Bacteria</taxon>
        <taxon>Bacillati</taxon>
        <taxon>Actinomycetota</taxon>
        <taxon>Actinomycetes</taxon>
        <taxon>Pseudonocardiales</taxon>
        <taxon>Pseudonocardiaceae</taxon>
        <taxon>Actinomycetospora</taxon>
    </lineage>
</organism>
<feature type="coiled-coil region" evidence="5">
    <location>
        <begin position="3"/>
        <end position="30"/>
    </location>
</feature>
<dbReference type="SUPFAM" id="SSF48498">
    <property type="entry name" value="Tetracyclin repressor-like, C-terminal domain"/>
    <property type="match status" value="1"/>
</dbReference>
<sequence length="202" mass="21166">MARASREQRAENHERVLEEARRLIREKGADGVSVPEVMAAAGLTHGGFYKHFASKEALLAEAGAGAFGARAATLDDLVATEPDPATARARFIAGYLSTWHRDHPGDGCAGVALAADVARRRPDDPLHDVYVAGVTRLADTLHALHSGEAGGGVPTTPGDRRDPEALAELATLVGAQVLARATAGHPISEQFLDAARDRLLGG</sequence>
<dbReference type="Gene3D" id="1.10.10.60">
    <property type="entry name" value="Homeodomain-like"/>
    <property type="match status" value="1"/>
</dbReference>
<feature type="DNA-binding region" description="H-T-H motif" evidence="4">
    <location>
        <begin position="33"/>
        <end position="52"/>
    </location>
</feature>
<dbReference type="SUPFAM" id="SSF46689">
    <property type="entry name" value="Homeodomain-like"/>
    <property type="match status" value="1"/>
</dbReference>
<dbReference type="PRINTS" id="PR00455">
    <property type="entry name" value="HTHTETR"/>
</dbReference>
<keyword evidence="8" id="KW-1185">Reference proteome</keyword>
<dbReference type="InterPro" id="IPR001647">
    <property type="entry name" value="HTH_TetR"/>
</dbReference>
<evidence type="ECO:0000313" key="8">
    <source>
        <dbReference type="Proteomes" id="UP001595947"/>
    </source>
</evidence>
<dbReference type="PANTHER" id="PTHR47506:SF7">
    <property type="entry name" value="TRANSCRIPTIONAL REGULATORY PROTEIN"/>
    <property type="match status" value="1"/>
</dbReference>
<dbReference type="InterPro" id="IPR036271">
    <property type="entry name" value="Tet_transcr_reg_TetR-rel_C_sf"/>
</dbReference>
<name>A0ABV9YQB3_9PSEU</name>
<keyword evidence="2 4" id="KW-0238">DNA-binding</keyword>
<evidence type="ECO:0000256" key="1">
    <source>
        <dbReference type="ARBA" id="ARBA00023015"/>
    </source>
</evidence>
<dbReference type="RefSeq" id="WP_378038145.1">
    <property type="nucleotide sequence ID" value="NZ_JBHSIV010000027.1"/>
</dbReference>
<protein>
    <submittedName>
        <fullName evidence="7">TetR/AcrR family transcriptional regulator</fullName>
    </submittedName>
</protein>
<keyword evidence="5" id="KW-0175">Coiled coil</keyword>
<dbReference type="PANTHER" id="PTHR47506">
    <property type="entry name" value="TRANSCRIPTIONAL REGULATORY PROTEIN"/>
    <property type="match status" value="1"/>
</dbReference>
<evidence type="ECO:0000256" key="4">
    <source>
        <dbReference type="PROSITE-ProRule" id="PRU00335"/>
    </source>
</evidence>
<dbReference type="Proteomes" id="UP001595947">
    <property type="component" value="Unassembled WGS sequence"/>
</dbReference>
<keyword evidence="3" id="KW-0804">Transcription</keyword>
<evidence type="ECO:0000259" key="6">
    <source>
        <dbReference type="PROSITE" id="PS50977"/>
    </source>
</evidence>
<gene>
    <name evidence="7" type="ORF">ACFPBZ_21435</name>
</gene>
<dbReference type="Gene3D" id="1.10.357.10">
    <property type="entry name" value="Tetracycline Repressor, domain 2"/>
    <property type="match status" value="1"/>
</dbReference>
<proteinExistence type="predicted"/>
<keyword evidence="1" id="KW-0805">Transcription regulation</keyword>
<evidence type="ECO:0000256" key="5">
    <source>
        <dbReference type="SAM" id="Coils"/>
    </source>
</evidence>